<evidence type="ECO:0000313" key="1">
    <source>
        <dbReference type="EMBL" id="KAL1845126.1"/>
    </source>
</evidence>
<dbReference type="Proteomes" id="UP001586593">
    <property type="component" value="Unassembled WGS sequence"/>
</dbReference>
<sequence length="132" mass="14507">MRGPNIMGGKIGRGHGGLWKKLRCWRTNRSSIEGAVVLDSRLTTAGIRTIEGLGWNEEMMVIRDGRIVAPVVRVAHEQASLSISVRSVAQTEATVSESESGRDVPTHLPVGWRRKLLAEGWPAETERAVKIL</sequence>
<reference evidence="1 2" key="1">
    <citation type="journal article" date="2024" name="Commun. Biol.">
        <title>Comparative genomic analysis of thermophilic fungi reveals convergent evolutionary adaptations and gene losses.</title>
        <authorList>
            <person name="Steindorff A.S."/>
            <person name="Aguilar-Pontes M.V."/>
            <person name="Robinson A.J."/>
            <person name="Andreopoulos B."/>
            <person name="LaButti K."/>
            <person name="Kuo A."/>
            <person name="Mondo S."/>
            <person name="Riley R."/>
            <person name="Otillar R."/>
            <person name="Haridas S."/>
            <person name="Lipzen A."/>
            <person name="Grimwood J."/>
            <person name="Schmutz J."/>
            <person name="Clum A."/>
            <person name="Reid I.D."/>
            <person name="Moisan M.C."/>
            <person name="Butler G."/>
            <person name="Nguyen T.T.M."/>
            <person name="Dewar K."/>
            <person name="Conant G."/>
            <person name="Drula E."/>
            <person name="Henrissat B."/>
            <person name="Hansel C."/>
            <person name="Singer S."/>
            <person name="Hutchinson M.I."/>
            <person name="de Vries R.P."/>
            <person name="Natvig D.O."/>
            <person name="Powell A.J."/>
            <person name="Tsang A."/>
            <person name="Grigoriev I.V."/>
        </authorList>
    </citation>
    <scope>NUCLEOTIDE SEQUENCE [LARGE SCALE GENOMIC DNA]</scope>
    <source>
        <strain evidence="1 2">ATCC 24622</strain>
    </source>
</reference>
<evidence type="ECO:0000313" key="2">
    <source>
        <dbReference type="Proteomes" id="UP001586593"/>
    </source>
</evidence>
<keyword evidence="2" id="KW-1185">Reference proteome</keyword>
<organism evidence="1 2">
    <name type="scientific">Phialemonium thermophilum</name>
    <dbReference type="NCBI Taxonomy" id="223376"/>
    <lineage>
        <taxon>Eukaryota</taxon>
        <taxon>Fungi</taxon>
        <taxon>Dikarya</taxon>
        <taxon>Ascomycota</taxon>
        <taxon>Pezizomycotina</taxon>
        <taxon>Sordariomycetes</taxon>
        <taxon>Sordariomycetidae</taxon>
        <taxon>Cephalothecales</taxon>
        <taxon>Cephalothecaceae</taxon>
        <taxon>Phialemonium</taxon>
    </lineage>
</organism>
<proteinExistence type="predicted"/>
<dbReference type="EMBL" id="JAZHXJ010001244">
    <property type="protein sequence ID" value="KAL1845126.1"/>
    <property type="molecule type" value="Genomic_DNA"/>
</dbReference>
<name>A0ABR3VU26_9PEZI</name>
<gene>
    <name evidence="1" type="ORF">VTK73DRAFT_1065</name>
</gene>
<protein>
    <submittedName>
        <fullName evidence="1">Uncharacterized protein</fullName>
    </submittedName>
</protein>
<accession>A0ABR3VU26</accession>
<comment type="caution">
    <text evidence="1">The sequence shown here is derived from an EMBL/GenBank/DDBJ whole genome shotgun (WGS) entry which is preliminary data.</text>
</comment>